<dbReference type="InterPro" id="IPR001584">
    <property type="entry name" value="Integrase_cat-core"/>
</dbReference>
<dbReference type="PANTHER" id="PTHR47515">
    <property type="entry name" value="LOW CALCIUM RESPONSE LOCUS PROTEIN T"/>
    <property type="match status" value="1"/>
</dbReference>
<dbReference type="SUPFAM" id="SSF53098">
    <property type="entry name" value="Ribonuclease H-like"/>
    <property type="match status" value="1"/>
</dbReference>
<proteinExistence type="predicted"/>
<gene>
    <name evidence="2" type="ORF">S06H3_45682</name>
</gene>
<dbReference type="PANTHER" id="PTHR47515:SF1">
    <property type="entry name" value="BLR2054 PROTEIN"/>
    <property type="match status" value="1"/>
</dbReference>
<reference evidence="2" key="1">
    <citation type="journal article" date="2014" name="Front. Microbiol.">
        <title>High frequency of phylogenetically diverse reductive dehalogenase-homologous genes in deep subseafloor sedimentary metagenomes.</title>
        <authorList>
            <person name="Kawai M."/>
            <person name="Futagami T."/>
            <person name="Toyoda A."/>
            <person name="Takaki Y."/>
            <person name="Nishi S."/>
            <person name="Hori S."/>
            <person name="Arai W."/>
            <person name="Tsubouchi T."/>
            <person name="Morono Y."/>
            <person name="Uchiyama I."/>
            <person name="Ito T."/>
            <person name="Fujiyama A."/>
            <person name="Inagaki F."/>
            <person name="Takami H."/>
        </authorList>
    </citation>
    <scope>NUCLEOTIDE SEQUENCE</scope>
    <source>
        <strain evidence="2">Expedition CK06-06</strain>
    </source>
</reference>
<dbReference type="GO" id="GO:0015074">
    <property type="term" value="P:DNA integration"/>
    <property type="evidence" value="ECO:0007669"/>
    <property type="project" value="InterPro"/>
</dbReference>
<feature type="domain" description="Integrase catalytic" evidence="1">
    <location>
        <begin position="4"/>
        <end position="81"/>
    </location>
</feature>
<dbReference type="InterPro" id="IPR036397">
    <property type="entry name" value="RNaseH_sf"/>
</dbReference>
<dbReference type="EMBL" id="BARV01028551">
    <property type="protein sequence ID" value="GAI34931.1"/>
    <property type="molecule type" value="Genomic_DNA"/>
</dbReference>
<name>X1NXI3_9ZZZZ</name>
<evidence type="ECO:0000259" key="1">
    <source>
        <dbReference type="PROSITE" id="PS50994"/>
    </source>
</evidence>
<feature type="non-terminal residue" evidence="2">
    <location>
        <position position="81"/>
    </location>
</feature>
<evidence type="ECO:0000313" key="2">
    <source>
        <dbReference type="EMBL" id="GAI34931.1"/>
    </source>
</evidence>
<protein>
    <recommendedName>
        <fullName evidence="1">Integrase catalytic domain-containing protein</fullName>
    </recommendedName>
</protein>
<dbReference type="InterPro" id="IPR012337">
    <property type="entry name" value="RNaseH-like_sf"/>
</dbReference>
<dbReference type="PROSITE" id="PS50994">
    <property type="entry name" value="INTEGRASE"/>
    <property type="match status" value="1"/>
</dbReference>
<sequence length="81" mass="9364">MRLRAEGPNHVWSYDFVEDRTHDGRKFRMLCVIDEFTHEALVIRVKRKLNSIDVLETLADLMILRGAVRLCSPDNGPELIA</sequence>
<dbReference type="Pfam" id="PF00665">
    <property type="entry name" value="rve"/>
    <property type="match status" value="1"/>
</dbReference>
<accession>X1NXI3</accession>
<dbReference type="GO" id="GO:0003676">
    <property type="term" value="F:nucleic acid binding"/>
    <property type="evidence" value="ECO:0007669"/>
    <property type="project" value="InterPro"/>
</dbReference>
<comment type="caution">
    <text evidence="2">The sequence shown here is derived from an EMBL/GenBank/DDBJ whole genome shotgun (WGS) entry which is preliminary data.</text>
</comment>
<dbReference type="AlphaFoldDB" id="X1NXI3"/>
<organism evidence="2">
    <name type="scientific">marine sediment metagenome</name>
    <dbReference type="NCBI Taxonomy" id="412755"/>
    <lineage>
        <taxon>unclassified sequences</taxon>
        <taxon>metagenomes</taxon>
        <taxon>ecological metagenomes</taxon>
    </lineage>
</organism>
<dbReference type="Gene3D" id="3.30.420.10">
    <property type="entry name" value="Ribonuclease H-like superfamily/Ribonuclease H"/>
    <property type="match status" value="1"/>
</dbReference>